<feature type="chain" id="PRO_5016819076" description="WxL domain-containing protein" evidence="2">
    <location>
        <begin position="22"/>
        <end position="206"/>
    </location>
</feature>
<evidence type="ECO:0000313" key="4">
    <source>
        <dbReference type="Proteomes" id="UP000261931"/>
    </source>
</evidence>
<dbReference type="EMBL" id="QVLS01000010">
    <property type="protein sequence ID" value="RFP77667.1"/>
    <property type="molecule type" value="Genomic_DNA"/>
</dbReference>
<protein>
    <recommendedName>
        <fullName evidence="5">WxL domain-containing protein</fullName>
    </recommendedName>
</protein>
<organism evidence="3 4">
    <name type="scientific">Hydrogenophaga borbori</name>
    <dbReference type="NCBI Taxonomy" id="2294117"/>
    <lineage>
        <taxon>Bacteria</taxon>
        <taxon>Pseudomonadati</taxon>
        <taxon>Pseudomonadota</taxon>
        <taxon>Betaproteobacteria</taxon>
        <taxon>Burkholderiales</taxon>
        <taxon>Comamonadaceae</taxon>
        <taxon>Hydrogenophaga</taxon>
    </lineage>
</organism>
<keyword evidence="4" id="KW-1185">Reference proteome</keyword>
<comment type="caution">
    <text evidence="3">The sequence shown here is derived from an EMBL/GenBank/DDBJ whole genome shotgun (WGS) entry which is preliminary data.</text>
</comment>
<name>A0A372EH55_9BURK</name>
<reference evidence="3 4" key="1">
    <citation type="submission" date="2018-08" db="EMBL/GenBank/DDBJ databases">
        <title>Hydrogenophaga sp. LA-38 isolated from sludge.</title>
        <authorList>
            <person name="Im W.-T."/>
        </authorList>
    </citation>
    <scope>NUCLEOTIDE SEQUENCE [LARGE SCALE GENOMIC DNA]</scope>
    <source>
        <strain evidence="3 4">LA-38</strain>
    </source>
</reference>
<dbReference type="AlphaFoldDB" id="A0A372EH55"/>
<evidence type="ECO:0000256" key="2">
    <source>
        <dbReference type="SAM" id="SignalP"/>
    </source>
</evidence>
<proteinExistence type="predicted"/>
<feature type="signal peptide" evidence="2">
    <location>
        <begin position="1"/>
        <end position="21"/>
    </location>
</feature>
<dbReference type="RefSeq" id="WP_116960064.1">
    <property type="nucleotide sequence ID" value="NZ_QVLS01000010.1"/>
</dbReference>
<accession>A0A372EH55</accession>
<evidence type="ECO:0000313" key="3">
    <source>
        <dbReference type="EMBL" id="RFP77667.1"/>
    </source>
</evidence>
<keyword evidence="2" id="KW-0732">Signal</keyword>
<evidence type="ECO:0008006" key="5">
    <source>
        <dbReference type="Google" id="ProtNLM"/>
    </source>
</evidence>
<sequence length="206" mass="20600">MRLWPCLAVSASLLAPPAVQAEQTQSQGAGGRITTGARLNFELGIDRMIFLRVGAGGSHAGTDNGGGPSASATLSGVDFTLTPWHVPGAAPTYGAPEAVALPVEVRGNVGQIQLSAQTSGPLANGPHQIPMSRIGLSSDSASLPAPPIPDSGIGSSVNVSPGGSGTSAAPALLTYRAANWTFRYTPAASPVAGVYTGRITFSAATP</sequence>
<evidence type="ECO:0000256" key="1">
    <source>
        <dbReference type="SAM" id="MobiDB-lite"/>
    </source>
</evidence>
<feature type="compositionally biased region" description="Low complexity" evidence="1">
    <location>
        <begin position="150"/>
        <end position="161"/>
    </location>
</feature>
<dbReference type="Proteomes" id="UP000261931">
    <property type="component" value="Unassembled WGS sequence"/>
</dbReference>
<feature type="region of interest" description="Disordered" evidence="1">
    <location>
        <begin position="138"/>
        <end position="161"/>
    </location>
</feature>
<gene>
    <name evidence="3" type="ORF">DY262_15810</name>
</gene>